<evidence type="ECO:0000313" key="1">
    <source>
        <dbReference type="EMBL" id="KAF5879068.1"/>
    </source>
</evidence>
<dbReference type="Proteomes" id="UP000531561">
    <property type="component" value="Unassembled WGS sequence"/>
</dbReference>
<reference evidence="1 2" key="1">
    <citation type="journal article" date="2020" name="Phytopathology">
        <title>A high-quality genome resource of Botrytis fragariae, a new and rapidly spreading fungal pathogen causing strawberry gray mold in the U.S.A.</title>
        <authorList>
            <person name="Wu Y."/>
            <person name="Saski C.A."/>
            <person name="Schnabel G."/>
            <person name="Xiao S."/>
            <person name="Hu M."/>
        </authorList>
    </citation>
    <scope>NUCLEOTIDE SEQUENCE [LARGE SCALE GENOMIC DNA]</scope>
    <source>
        <strain evidence="1 2">BVB16</strain>
    </source>
</reference>
<dbReference type="RefSeq" id="XP_037198012.1">
    <property type="nucleotide sequence ID" value="XM_037336646.1"/>
</dbReference>
<organism evidence="1 2">
    <name type="scientific">Botrytis fragariae</name>
    <dbReference type="NCBI Taxonomy" id="1964551"/>
    <lineage>
        <taxon>Eukaryota</taxon>
        <taxon>Fungi</taxon>
        <taxon>Dikarya</taxon>
        <taxon>Ascomycota</taxon>
        <taxon>Pezizomycotina</taxon>
        <taxon>Leotiomycetes</taxon>
        <taxon>Helotiales</taxon>
        <taxon>Sclerotiniaceae</taxon>
        <taxon>Botrytis</taxon>
    </lineage>
</organism>
<protein>
    <submittedName>
        <fullName evidence="1">Uncharacterized protein</fullName>
    </submittedName>
</protein>
<dbReference type="EMBL" id="JABFCT010000001">
    <property type="protein sequence ID" value="KAF5879068.1"/>
    <property type="molecule type" value="Genomic_DNA"/>
</dbReference>
<sequence>MLNGANNEATGSHIEVATATVTKSNGFPALIERIDNGKASTSPHDRDGDDVDVSDEILRRVNVISRVD</sequence>
<comment type="caution">
    <text evidence="1">The sequence shown here is derived from an EMBL/GenBank/DDBJ whole genome shotgun (WGS) entry which is preliminary data.</text>
</comment>
<evidence type="ECO:0000313" key="2">
    <source>
        <dbReference type="Proteomes" id="UP000531561"/>
    </source>
</evidence>
<accession>A0A8H6B427</accession>
<proteinExistence type="predicted"/>
<name>A0A8H6B427_9HELO</name>
<gene>
    <name evidence="1" type="ORF">Bfra_006272</name>
</gene>
<keyword evidence="2" id="KW-1185">Reference proteome</keyword>
<dbReference type="AlphaFoldDB" id="A0A8H6B427"/>
<dbReference type="OrthoDB" id="10490332at2759"/>
<dbReference type="GeneID" id="59260338"/>